<reference evidence="1" key="1">
    <citation type="submission" date="2021-04" db="EMBL/GenBank/DDBJ databases">
        <title>Draft genome sequence data of methanotrophic Methylovulum sp. strain S1L and Methylomonas sp. strain S2AM isolated from boreal lake water columns.</title>
        <authorList>
            <person name="Rissanen A.J."/>
            <person name="Mangayil R."/>
            <person name="Svenning M.M."/>
            <person name="Khanongnuch R."/>
        </authorList>
    </citation>
    <scope>NUCLEOTIDE SEQUENCE</scope>
    <source>
        <strain evidence="1">S2AM</strain>
    </source>
</reference>
<keyword evidence="2" id="KW-1185">Reference proteome</keyword>
<evidence type="ECO:0000313" key="2">
    <source>
        <dbReference type="Proteomes" id="UP000676649"/>
    </source>
</evidence>
<dbReference type="SUPFAM" id="SSF54001">
    <property type="entry name" value="Cysteine proteinases"/>
    <property type="match status" value="1"/>
</dbReference>
<dbReference type="RefSeq" id="WP_215583603.1">
    <property type="nucleotide sequence ID" value="NZ_CP073754.1"/>
</dbReference>
<dbReference type="AlphaFoldDB" id="A0A975RAY3"/>
<evidence type="ECO:0008006" key="3">
    <source>
        <dbReference type="Google" id="ProtNLM"/>
    </source>
</evidence>
<name>A0A975RAY3_9GAMM</name>
<protein>
    <recommendedName>
        <fullName evidence="3">Permuted papain-like amidase YaeF/Yiix C92 family enzyme</fullName>
    </recommendedName>
</protein>
<proteinExistence type="predicted"/>
<sequence>MQPNTEFKNIADLKPGDVILCHCDPSNDLVSKAIHSVTSSEYCHAAIYYGDSLAAESTAKDGIKKGKIEKVDVSKLISRYGHVAVLRQPDAWASDNRVEALKLFVDKVVENGAKYNFNGIFSFKSRKEFHEANIQEKLENFFGGKLSPLPTDKSEYFCSEFVSDCFIAVGFIQPSAAILFQSDTYSPGDLGKEPTFGTFWGYLTTNPSYKISEHDYYYRTTTYDVIYGV</sequence>
<dbReference type="EMBL" id="CP073754">
    <property type="protein sequence ID" value="QWF71823.1"/>
    <property type="molecule type" value="Genomic_DNA"/>
</dbReference>
<organism evidence="1 2">
    <name type="scientific">Methylomonas paludis</name>
    <dbReference type="NCBI Taxonomy" id="1173101"/>
    <lineage>
        <taxon>Bacteria</taxon>
        <taxon>Pseudomonadati</taxon>
        <taxon>Pseudomonadota</taxon>
        <taxon>Gammaproteobacteria</taxon>
        <taxon>Methylococcales</taxon>
        <taxon>Methylococcaceae</taxon>
        <taxon>Methylomonas</taxon>
    </lineage>
</organism>
<dbReference type="KEGG" id="mpad:KEF85_04970"/>
<evidence type="ECO:0000313" key="1">
    <source>
        <dbReference type="EMBL" id="QWF71823.1"/>
    </source>
</evidence>
<accession>A0A975RAY3</accession>
<gene>
    <name evidence="1" type="ORF">KEF85_04970</name>
</gene>
<dbReference type="Gene3D" id="3.90.1720.10">
    <property type="entry name" value="endopeptidase domain like (from Nostoc punctiforme)"/>
    <property type="match status" value="1"/>
</dbReference>
<dbReference type="Proteomes" id="UP000676649">
    <property type="component" value="Chromosome"/>
</dbReference>
<dbReference type="InterPro" id="IPR038765">
    <property type="entry name" value="Papain-like_cys_pep_sf"/>
</dbReference>